<organism evidence="3 4">
    <name type="scientific">Oculimacula yallundae</name>
    <dbReference type="NCBI Taxonomy" id="86028"/>
    <lineage>
        <taxon>Eukaryota</taxon>
        <taxon>Fungi</taxon>
        <taxon>Dikarya</taxon>
        <taxon>Ascomycota</taxon>
        <taxon>Pezizomycotina</taxon>
        <taxon>Leotiomycetes</taxon>
        <taxon>Helotiales</taxon>
        <taxon>Ploettnerulaceae</taxon>
        <taxon>Oculimacula</taxon>
    </lineage>
</organism>
<feature type="region of interest" description="Disordered" evidence="2">
    <location>
        <begin position="58"/>
        <end position="78"/>
    </location>
</feature>
<dbReference type="Proteomes" id="UP001595075">
    <property type="component" value="Unassembled WGS sequence"/>
</dbReference>
<keyword evidence="1" id="KW-0175">Coiled coil</keyword>
<sequence>MSSQVVSVASSRVFIQQIRNQRGRLPNPPPSTFSNVQLLAFSTQRSSSLSLFHANKNLQISPPRPSRIEQHLSSRKSRKHDFIPKRTVHHLVGTLSTSQTSTLFPHRDNPNARHIKDLLRTLHSSTTTSEPNPTPRPSAASLHACTAECAAFHGEILDIAADLHDISGDLILEIERRFECEDGANRGRGLKDCFEDLRDLRRDIEALRGDIGDVEILLDVHCGEEMVGKCLEDARE</sequence>
<name>A0ABR4C192_9HELO</name>
<dbReference type="EMBL" id="JAZHXI010000016">
    <property type="protein sequence ID" value="KAL2063109.1"/>
    <property type="molecule type" value="Genomic_DNA"/>
</dbReference>
<proteinExistence type="predicted"/>
<accession>A0ABR4C192</accession>
<evidence type="ECO:0000313" key="4">
    <source>
        <dbReference type="Proteomes" id="UP001595075"/>
    </source>
</evidence>
<feature type="coiled-coil region" evidence="1">
    <location>
        <begin position="190"/>
        <end position="217"/>
    </location>
</feature>
<evidence type="ECO:0000313" key="3">
    <source>
        <dbReference type="EMBL" id="KAL2063109.1"/>
    </source>
</evidence>
<gene>
    <name evidence="3" type="ORF">VTL71DRAFT_6181</name>
</gene>
<comment type="caution">
    <text evidence="3">The sequence shown here is derived from an EMBL/GenBank/DDBJ whole genome shotgun (WGS) entry which is preliminary data.</text>
</comment>
<reference evidence="3 4" key="1">
    <citation type="journal article" date="2024" name="Commun. Biol.">
        <title>Comparative genomic analysis of thermophilic fungi reveals convergent evolutionary adaptations and gene losses.</title>
        <authorList>
            <person name="Steindorff A.S."/>
            <person name="Aguilar-Pontes M.V."/>
            <person name="Robinson A.J."/>
            <person name="Andreopoulos B."/>
            <person name="LaButti K."/>
            <person name="Kuo A."/>
            <person name="Mondo S."/>
            <person name="Riley R."/>
            <person name="Otillar R."/>
            <person name="Haridas S."/>
            <person name="Lipzen A."/>
            <person name="Grimwood J."/>
            <person name="Schmutz J."/>
            <person name="Clum A."/>
            <person name="Reid I.D."/>
            <person name="Moisan M.C."/>
            <person name="Butler G."/>
            <person name="Nguyen T.T.M."/>
            <person name="Dewar K."/>
            <person name="Conant G."/>
            <person name="Drula E."/>
            <person name="Henrissat B."/>
            <person name="Hansel C."/>
            <person name="Singer S."/>
            <person name="Hutchinson M.I."/>
            <person name="de Vries R.P."/>
            <person name="Natvig D.O."/>
            <person name="Powell A.J."/>
            <person name="Tsang A."/>
            <person name="Grigoriev I.V."/>
        </authorList>
    </citation>
    <scope>NUCLEOTIDE SEQUENCE [LARGE SCALE GENOMIC DNA]</scope>
    <source>
        <strain evidence="3 4">CBS 494.80</strain>
    </source>
</reference>
<evidence type="ECO:0000256" key="2">
    <source>
        <dbReference type="SAM" id="MobiDB-lite"/>
    </source>
</evidence>
<evidence type="ECO:0000256" key="1">
    <source>
        <dbReference type="SAM" id="Coils"/>
    </source>
</evidence>
<keyword evidence="4" id="KW-1185">Reference proteome</keyword>
<protein>
    <submittedName>
        <fullName evidence="3">Uncharacterized protein</fullName>
    </submittedName>
</protein>